<dbReference type="InterPro" id="IPR002492">
    <property type="entry name" value="Transposase_Tc1-like"/>
</dbReference>
<feature type="domain" description="Transposase Tc1-like" evidence="1">
    <location>
        <begin position="41"/>
        <end position="108"/>
    </location>
</feature>
<accession>A0ABQ8S8Y8</accession>
<name>A0ABQ8S8Y8_PERAM</name>
<gene>
    <name evidence="2" type="ORF">ANN_22492</name>
</gene>
<dbReference type="Pfam" id="PF01498">
    <property type="entry name" value="HTH_Tnp_Tc3_2"/>
    <property type="match status" value="1"/>
</dbReference>
<evidence type="ECO:0000313" key="3">
    <source>
        <dbReference type="Proteomes" id="UP001148838"/>
    </source>
</evidence>
<dbReference type="EMBL" id="JAJSOF020000033">
    <property type="protein sequence ID" value="KAJ4430280.1"/>
    <property type="molecule type" value="Genomic_DNA"/>
</dbReference>
<comment type="caution">
    <text evidence="2">The sequence shown here is derived from an EMBL/GenBank/DDBJ whole genome shotgun (WGS) entry which is preliminary data.</text>
</comment>
<keyword evidence="3" id="KW-1185">Reference proteome</keyword>
<reference evidence="2 3" key="1">
    <citation type="journal article" date="2022" name="Allergy">
        <title>Genome assembly and annotation of Periplaneta americana reveal a comprehensive cockroach allergen profile.</title>
        <authorList>
            <person name="Wang L."/>
            <person name="Xiong Q."/>
            <person name="Saelim N."/>
            <person name="Wang L."/>
            <person name="Nong W."/>
            <person name="Wan A.T."/>
            <person name="Shi M."/>
            <person name="Liu X."/>
            <person name="Cao Q."/>
            <person name="Hui J.H.L."/>
            <person name="Sookrung N."/>
            <person name="Leung T.F."/>
            <person name="Tungtrongchitr A."/>
            <person name="Tsui S.K.W."/>
        </authorList>
    </citation>
    <scope>NUCLEOTIDE SEQUENCE [LARGE SCALE GENOMIC DNA]</scope>
    <source>
        <strain evidence="2">PWHHKU_190912</strain>
    </source>
</reference>
<proteinExistence type="predicted"/>
<evidence type="ECO:0000313" key="2">
    <source>
        <dbReference type="EMBL" id="KAJ4430280.1"/>
    </source>
</evidence>
<organism evidence="2 3">
    <name type="scientific">Periplaneta americana</name>
    <name type="common">American cockroach</name>
    <name type="synonym">Blatta americana</name>
    <dbReference type="NCBI Taxonomy" id="6978"/>
    <lineage>
        <taxon>Eukaryota</taxon>
        <taxon>Metazoa</taxon>
        <taxon>Ecdysozoa</taxon>
        <taxon>Arthropoda</taxon>
        <taxon>Hexapoda</taxon>
        <taxon>Insecta</taxon>
        <taxon>Pterygota</taxon>
        <taxon>Neoptera</taxon>
        <taxon>Polyneoptera</taxon>
        <taxon>Dictyoptera</taxon>
        <taxon>Blattodea</taxon>
        <taxon>Blattoidea</taxon>
        <taxon>Blattidae</taxon>
        <taxon>Blattinae</taxon>
        <taxon>Periplaneta</taxon>
    </lineage>
</organism>
<sequence length="346" mass="40191">MIVNRGKSTIKRIIDRYGERKSNENLRRSGRQRKINEYSGRAIMRKIKKNPHISAAELQYDLGISVCNSTIRNYLSSSECHGRIDHRKYYISKVNKSKRLDFAETNLNRPQGFWNRMLFTDEMFTKKTRDKTKHKHDTIVFTALFLPVTWQRKHAQTGFKFGQHTSAVYDVNMLGENPQTIRENTEILLETSKAISLEVNSEKTKYMIMSRDQKIVRNGNIKIADLSFEEVSKYQIEKKISAMISVGLEPIRSIEKRKECRQLILRKLRHIRGTPPDTTPMTKENHMLEGGGSNQTTSAGHGSLNGKVQENGLHQLLVYADDVNMLEENPQIIRENREFHLKQVMR</sequence>
<protein>
    <recommendedName>
        <fullName evidence="1">Transposase Tc1-like domain-containing protein</fullName>
    </recommendedName>
</protein>
<evidence type="ECO:0000259" key="1">
    <source>
        <dbReference type="Pfam" id="PF01498"/>
    </source>
</evidence>
<dbReference type="Proteomes" id="UP001148838">
    <property type="component" value="Unassembled WGS sequence"/>
</dbReference>